<sequence length="85" mass="9875">YNTSISLVTNVHLILKLADRFEFTRIMHKAVNFILASSLSNHTRLLLADQYNIGFLMEVVLPRYKSTTSIQNLKKTDEYEKLSEK</sequence>
<evidence type="ECO:0000313" key="1">
    <source>
        <dbReference type="EMBL" id="GMT20987.1"/>
    </source>
</evidence>
<name>A0AAV5VQL8_9BILA</name>
<feature type="non-terminal residue" evidence="1">
    <location>
        <position position="85"/>
    </location>
</feature>
<feature type="non-terminal residue" evidence="1">
    <location>
        <position position="1"/>
    </location>
</feature>
<dbReference type="AlphaFoldDB" id="A0AAV5VQL8"/>
<evidence type="ECO:0000313" key="2">
    <source>
        <dbReference type="Proteomes" id="UP001432322"/>
    </source>
</evidence>
<dbReference type="EMBL" id="BTSY01000003">
    <property type="protein sequence ID" value="GMT20987.1"/>
    <property type="molecule type" value="Genomic_DNA"/>
</dbReference>
<proteinExistence type="predicted"/>
<dbReference type="Proteomes" id="UP001432322">
    <property type="component" value="Unassembled WGS sequence"/>
</dbReference>
<gene>
    <name evidence="1" type="ORF">PFISCL1PPCAC_12285</name>
</gene>
<keyword evidence="2" id="KW-1185">Reference proteome</keyword>
<protein>
    <submittedName>
        <fullName evidence="1">Uncharacterized protein</fullName>
    </submittedName>
</protein>
<dbReference type="PANTHER" id="PTHR22744:SF14">
    <property type="entry name" value="BTB DOMAIN-CONTAINING PROTEIN-RELATED"/>
    <property type="match status" value="1"/>
</dbReference>
<reference evidence="1" key="1">
    <citation type="submission" date="2023-10" db="EMBL/GenBank/DDBJ databases">
        <title>Genome assembly of Pristionchus species.</title>
        <authorList>
            <person name="Yoshida K."/>
            <person name="Sommer R.J."/>
        </authorList>
    </citation>
    <scope>NUCLEOTIDE SEQUENCE</scope>
    <source>
        <strain evidence="1">RS5133</strain>
    </source>
</reference>
<comment type="caution">
    <text evidence="1">The sequence shown here is derived from an EMBL/GenBank/DDBJ whole genome shotgun (WGS) entry which is preliminary data.</text>
</comment>
<dbReference type="PANTHER" id="PTHR22744">
    <property type="entry name" value="HELIX LOOP HELIX PROTEIN 21-RELATED"/>
    <property type="match status" value="1"/>
</dbReference>
<accession>A0AAV5VQL8</accession>
<organism evidence="1 2">
    <name type="scientific">Pristionchus fissidentatus</name>
    <dbReference type="NCBI Taxonomy" id="1538716"/>
    <lineage>
        <taxon>Eukaryota</taxon>
        <taxon>Metazoa</taxon>
        <taxon>Ecdysozoa</taxon>
        <taxon>Nematoda</taxon>
        <taxon>Chromadorea</taxon>
        <taxon>Rhabditida</taxon>
        <taxon>Rhabditina</taxon>
        <taxon>Diplogasteromorpha</taxon>
        <taxon>Diplogasteroidea</taxon>
        <taxon>Neodiplogasteridae</taxon>
        <taxon>Pristionchus</taxon>
    </lineage>
</organism>